<gene>
    <name evidence="1" type="ORF">BVTX09c15_014</name>
    <name evidence="3" type="ORF">BVTX09c1_014</name>
    <name evidence="2" type="ORF">BVTX09c5_014</name>
</gene>
<dbReference type="Proteomes" id="UP000136698">
    <property type="component" value="Segment"/>
</dbReference>
<organism evidence="3 6">
    <name type="scientific">Bovine papular stomatitis virus</name>
    <dbReference type="NCBI Taxonomy" id="129727"/>
    <lineage>
        <taxon>Viruses</taxon>
        <taxon>Varidnaviria</taxon>
        <taxon>Bamfordvirae</taxon>
        <taxon>Nucleocytoviricota</taxon>
        <taxon>Pokkesviricetes</taxon>
        <taxon>Chitovirales</taxon>
        <taxon>Poxviridae</taxon>
        <taxon>Chordopoxvirinae</taxon>
        <taxon>Parapoxvirus</taxon>
        <taxon>Parapoxvirus bovinestomatitis</taxon>
    </lineage>
</organism>
<sequence length="93" mass="9963">MPIKVKSWKVAVKCSLACPPVCYICSKKASEGCLNAACPGACPFVVMVCGHGYHQHCLGPANTDVCFVCRSVLQKADIPDETASDAVIREFML</sequence>
<evidence type="ECO:0000313" key="4">
    <source>
        <dbReference type="Proteomes" id="UP000136698"/>
    </source>
</evidence>
<dbReference type="Proteomes" id="UP000152300">
    <property type="component" value="Segment"/>
</dbReference>
<name>A0A0E3T7P0_9POXV</name>
<dbReference type="EMBL" id="KM875472">
    <property type="protein sequence ID" value="AKC03440.1"/>
    <property type="molecule type" value="Genomic_DNA"/>
</dbReference>
<accession>A0A0E3T7P0</accession>
<dbReference type="EMBL" id="KM875471">
    <property type="protein sequence ID" value="AKC03312.1"/>
    <property type="molecule type" value="Genomic_DNA"/>
</dbReference>
<dbReference type="EMBL" id="KM875470">
    <property type="protein sequence ID" value="AKC03183.1"/>
    <property type="molecule type" value="Genomic_DNA"/>
</dbReference>
<dbReference type="Proteomes" id="UP000163391">
    <property type="component" value="Segment"/>
</dbReference>
<evidence type="ECO:0000313" key="6">
    <source>
        <dbReference type="Proteomes" id="UP000163391"/>
    </source>
</evidence>
<proteinExistence type="predicted"/>
<evidence type="ECO:0000313" key="5">
    <source>
        <dbReference type="Proteomes" id="UP000152300"/>
    </source>
</evidence>
<evidence type="ECO:0000313" key="3">
    <source>
        <dbReference type="EMBL" id="AKC03440.1"/>
    </source>
</evidence>
<reference evidence="4 5" key="1">
    <citation type="journal article" date="2015" name="Arch. Virol.">
        <title>Coinfection with multiple strains of bovine papular stomatitis virus.</title>
        <authorList>
            <person name="Huang T."/>
            <person name="Tulman E.R."/>
            <person name="Diel D.G."/>
            <person name="Khatiwada S."/>
            <person name="Sims W."/>
            <person name="Edwards J.F."/>
            <person name="Wen X."/>
            <person name="Kutish G.F."/>
            <person name="Rock D.L."/>
            <person name="Delhon G."/>
        </authorList>
    </citation>
    <scope>NUCLEOTIDE SEQUENCE [LARGE SCALE GENOMIC DNA]</scope>
    <source>
        <strain evidence="3">BV-TX09c1</strain>
        <strain evidence="1">BV-TX09c15</strain>
        <strain evidence="2">BV-TX09c5</strain>
    </source>
</reference>
<protein>
    <submittedName>
        <fullName evidence="3">Modified RING finger protein</fullName>
    </submittedName>
</protein>
<evidence type="ECO:0000313" key="1">
    <source>
        <dbReference type="EMBL" id="AKC03183.1"/>
    </source>
</evidence>
<evidence type="ECO:0000313" key="2">
    <source>
        <dbReference type="EMBL" id="AKC03312.1"/>
    </source>
</evidence>